<dbReference type="AlphaFoldDB" id="A0A4R5TXK7"/>
<organism evidence="3 4">
    <name type="scientific">Arthrobacter crusticola</name>
    <dbReference type="NCBI Taxonomy" id="2547960"/>
    <lineage>
        <taxon>Bacteria</taxon>
        <taxon>Bacillati</taxon>
        <taxon>Actinomycetota</taxon>
        <taxon>Actinomycetes</taxon>
        <taxon>Micrococcales</taxon>
        <taxon>Micrococcaceae</taxon>
        <taxon>Arthrobacter</taxon>
    </lineage>
</organism>
<proteinExistence type="predicted"/>
<dbReference type="Proteomes" id="UP000295411">
    <property type="component" value="Unassembled WGS sequence"/>
</dbReference>
<name>A0A4R5TXK7_9MICC</name>
<sequence>MKKIVAVLGVTALFLSGCSTNETSATAPSVEPAKPSATATPSETGSDEPERSTRGNLVKVVGQGGGRANEAGEQLVDFVVNSISVDVPCTAEFATAPENGHFVVLEMAVETSPKLAEDINPEFYTGGWKAIAANGTTSNVILGTGAAYSCFPQSELLPSLIGPGEKAVGKIVLDVETPEGVLVLEDSWEWTYPQGS</sequence>
<gene>
    <name evidence="3" type="ORF">E2F48_11605</name>
</gene>
<dbReference type="PROSITE" id="PS51257">
    <property type="entry name" value="PROKAR_LIPOPROTEIN"/>
    <property type="match status" value="1"/>
</dbReference>
<keyword evidence="2" id="KW-0732">Signal</keyword>
<accession>A0A4R5TXK7</accession>
<feature type="chain" id="PRO_5038721539" description="DUF4352 domain-containing protein" evidence="2">
    <location>
        <begin position="22"/>
        <end position="196"/>
    </location>
</feature>
<feature type="signal peptide" evidence="2">
    <location>
        <begin position="1"/>
        <end position="21"/>
    </location>
</feature>
<reference evidence="3 4" key="1">
    <citation type="submission" date="2019-03" db="EMBL/GenBank/DDBJ databases">
        <title>Arthrobacter sp. nov., an bacterium isolated from biocrust in Mu Us Desert.</title>
        <authorList>
            <person name="Lixiong L."/>
        </authorList>
    </citation>
    <scope>NUCLEOTIDE SEQUENCE [LARGE SCALE GENOMIC DNA]</scope>
    <source>
        <strain evidence="3 4">SLN-3</strain>
    </source>
</reference>
<dbReference type="EMBL" id="SMTK01000003">
    <property type="protein sequence ID" value="TDK25858.1"/>
    <property type="molecule type" value="Genomic_DNA"/>
</dbReference>
<evidence type="ECO:0000313" key="3">
    <source>
        <dbReference type="EMBL" id="TDK25858.1"/>
    </source>
</evidence>
<evidence type="ECO:0000256" key="1">
    <source>
        <dbReference type="SAM" id="MobiDB-lite"/>
    </source>
</evidence>
<protein>
    <recommendedName>
        <fullName evidence="5">DUF4352 domain-containing protein</fullName>
    </recommendedName>
</protein>
<keyword evidence="4" id="KW-1185">Reference proteome</keyword>
<feature type="region of interest" description="Disordered" evidence="1">
    <location>
        <begin position="21"/>
        <end position="55"/>
    </location>
</feature>
<evidence type="ECO:0008006" key="5">
    <source>
        <dbReference type="Google" id="ProtNLM"/>
    </source>
</evidence>
<evidence type="ECO:0000313" key="4">
    <source>
        <dbReference type="Proteomes" id="UP000295411"/>
    </source>
</evidence>
<evidence type="ECO:0000256" key="2">
    <source>
        <dbReference type="SAM" id="SignalP"/>
    </source>
</evidence>
<comment type="caution">
    <text evidence="3">The sequence shown here is derived from an EMBL/GenBank/DDBJ whole genome shotgun (WGS) entry which is preliminary data.</text>
</comment>
<dbReference type="OrthoDB" id="4559282at2"/>
<dbReference type="RefSeq" id="WP_133404088.1">
    <property type="nucleotide sequence ID" value="NZ_SMTK01000003.1"/>
</dbReference>